<evidence type="ECO:0000313" key="2">
    <source>
        <dbReference type="Proteomes" id="UP001396334"/>
    </source>
</evidence>
<dbReference type="EMBL" id="JBBPBN010000020">
    <property type="protein sequence ID" value="KAK9016911.1"/>
    <property type="molecule type" value="Genomic_DNA"/>
</dbReference>
<sequence length="200" mass="22243">MWHESAKVSEMVDDNGQWLWGAIADLLPCDILLRIVAVKPPVTGLTKDFPRWLSSLNDQFTVSFAYMLRAGMSIGSVEPCWAVIARYKGLPRIRTFLCRIFTPEEVRWEPILVQGWWLQQECIAANRSVVREIAQPVHSSRGEVRWQCPPVGWHKLNTDGAVCGASGMASCGGILRTDVGGWMIGFSKRIGICSALAAKL</sequence>
<comment type="caution">
    <text evidence="1">The sequence shown here is derived from an EMBL/GenBank/DDBJ whole genome shotgun (WGS) entry which is preliminary data.</text>
</comment>
<name>A0ABR2RVU8_9ROSI</name>
<proteinExistence type="predicted"/>
<accession>A0ABR2RVU8</accession>
<dbReference type="PANTHER" id="PTHR47723:SF19">
    <property type="entry name" value="POLYNUCLEOTIDYL TRANSFERASE, RIBONUCLEASE H-LIKE SUPERFAMILY PROTEIN"/>
    <property type="match status" value="1"/>
</dbReference>
<dbReference type="Proteomes" id="UP001396334">
    <property type="component" value="Unassembled WGS sequence"/>
</dbReference>
<keyword evidence="2" id="KW-1185">Reference proteome</keyword>
<evidence type="ECO:0000313" key="1">
    <source>
        <dbReference type="EMBL" id="KAK9016911.1"/>
    </source>
</evidence>
<dbReference type="InterPro" id="IPR053151">
    <property type="entry name" value="RNase_H-like"/>
</dbReference>
<evidence type="ECO:0008006" key="3">
    <source>
        <dbReference type="Google" id="ProtNLM"/>
    </source>
</evidence>
<dbReference type="PANTHER" id="PTHR47723">
    <property type="entry name" value="OS05G0353850 PROTEIN"/>
    <property type="match status" value="1"/>
</dbReference>
<reference evidence="1 2" key="1">
    <citation type="journal article" date="2024" name="G3 (Bethesda)">
        <title>Genome assembly of Hibiscus sabdariffa L. provides insights into metabolisms of medicinal natural products.</title>
        <authorList>
            <person name="Kim T."/>
        </authorList>
    </citation>
    <scope>NUCLEOTIDE SEQUENCE [LARGE SCALE GENOMIC DNA]</scope>
    <source>
        <strain evidence="1">TK-2024</strain>
        <tissue evidence="1">Old leaves</tissue>
    </source>
</reference>
<protein>
    <recommendedName>
        <fullName evidence="3">RNase H type-1 domain-containing protein</fullName>
    </recommendedName>
</protein>
<organism evidence="1 2">
    <name type="scientific">Hibiscus sabdariffa</name>
    <name type="common">roselle</name>
    <dbReference type="NCBI Taxonomy" id="183260"/>
    <lineage>
        <taxon>Eukaryota</taxon>
        <taxon>Viridiplantae</taxon>
        <taxon>Streptophyta</taxon>
        <taxon>Embryophyta</taxon>
        <taxon>Tracheophyta</taxon>
        <taxon>Spermatophyta</taxon>
        <taxon>Magnoliopsida</taxon>
        <taxon>eudicotyledons</taxon>
        <taxon>Gunneridae</taxon>
        <taxon>Pentapetalae</taxon>
        <taxon>rosids</taxon>
        <taxon>malvids</taxon>
        <taxon>Malvales</taxon>
        <taxon>Malvaceae</taxon>
        <taxon>Malvoideae</taxon>
        <taxon>Hibiscus</taxon>
    </lineage>
</organism>
<gene>
    <name evidence="1" type="ORF">V6N11_079403</name>
</gene>